<dbReference type="KEGG" id="orp:MOP44_13625"/>
<evidence type="ECO:0000313" key="3">
    <source>
        <dbReference type="Proteomes" id="UP001059380"/>
    </source>
</evidence>
<protein>
    <submittedName>
        <fullName evidence="2">Glycosyltransferase</fullName>
        <ecNumber evidence="2">2.4.-.-</ecNumber>
    </submittedName>
</protein>
<organism evidence="2 3">
    <name type="scientific">Occallatibacter riparius</name>
    <dbReference type="NCBI Taxonomy" id="1002689"/>
    <lineage>
        <taxon>Bacteria</taxon>
        <taxon>Pseudomonadati</taxon>
        <taxon>Acidobacteriota</taxon>
        <taxon>Terriglobia</taxon>
        <taxon>Terriglobales</taxon>
        <taxon>Acidobacteriaceae</taxon>
        <taxon>Occallatibacter</taxon>
    </lineage>
</organism>
<gene>
    <name evidence="2" type="ORF">MOP44_13625</name>
</gene>
<dbReference type="EC" id="2.4.-.-" evidence="2"/>
<dbReference type="Proteomes" id="UP001059380">
    <property type="component" value="Chromosome"/>
</dbReference>
<accession>A0A9J7BVQ8</accession>
<dbReference type="GO" id="GO:0016757">
    <property type="term" value="F:glycosyltransferase activity"/>
    <property type="evidence" value="ECO:0007669"/>
    <property type="project" value="UniProtKB-KW"/>
</dbReference>
<name>A0A9J7BVQ8_9BACT</name>
<evidence type="ECO:0000259" key="1">
    <source>
        <dbReference type="Pfam" id="PF13524"/>
    </source>
</evidence>
<dbReference type="SUPFAM" id="SSF53756">
    <property type="entry name" value="UDP-Glycosyltransferase/glycogen phosphorylase"/>
    <property type="match status" value="1"/>
</dbReference>
<reference evidence="2" key="1">
    <citation type="submission" date="2021-04" db="EMBL/GenBank/DDBJ databases">
        <title>Phylogenetic analysis of Acidobacteriaceae.</title>
        <authorList>
            <person name="Qiu L."/>
            <person name="Zhang Q."/>
        </authorList>
    </citation>
    <scope>NUCLEOTIDE SEQUENCE</scope>
    <source>
        <strain evidence="2">DSM 25168</strain>
    </source>
</reference>
<keyword evidence="2" id="KW-0328">Glycosyltransferase</keyword>
<dbReference type="AlphaFoldDB" id="A0A9J7BVQ8"/>
<dbReference type="Gene3D" id="3.40.50.2000">
    <property type="entry name" value="Glycogen Phosphorylase B"/>
    <property type="match status" value="1"/>
</dbReference>
<sequence>MHVVIFGLTVSSSWGNGHATLWRGFLKAMSRRGHTATFYERDVPYYAATRDGWEAPPGIALKLFDSFENIQAEAARELARADVALVTSYCGDGDAASRLVLDSRAQVRAFYDLDTPVTLDTLRIGARVAYLPAEGLSEFDIVLSYTGGRALEELTGRLGARAVAPLYGWVDPEMHFPVPPCEEYRSALSYLGTYADDRQQMLEELFVIPARRLPEERFLIGGAQYPSSFPWSQNIFFVSHMPPSLHPAFFSSSRFTLNVTRRAMAEYGFCPSGRIFEAAACGTPLISDTWSGLETFLQPDVEILTASTSADVVRALSLSDVEHMRIAEAARARVLAHHTAEQRVAEFESICQSIATASPPIPEMAEG</sequence>
<keyword evidence="2" id="KW-0808">Transferase</keyword>
<dbReference type="Pfam" id="PF13524">
    <property type="entry name" value="Glyco_trans_1_2"/>
    <property type="match status" value="1"/>
</dbReference>
<proteinExistence type="predicted"/>
<dbReference type="RefSeq" id="WP_260796594.1">
    <property type="nucleotide sequence ID" value="NZ_CP093313.1"/>
</dbReference>
<keyword evidence="3" id="KW-1185">Reference proteome</keyword>
<feature type="domain" description="Spore protein YkvP/CgeB glycosyl transferase-like" evidence="1">
    <location>
        <begin position="204"/>
        <end position="348"/>
    </location>
</feature>
<dbReference type="EMBL" id="CP093313">
    <property type="protein sequence ID" value="UWZ86955.1"/>
    <property type="molecule type" value="Genomic_DNA"/>
</dbReference>
<evidence type="ECO:0000313" key="2">
    <source>
        <dbReference type="EMBL" id="UWZ86955.1"/>
    </source>
</evidence>
<dbReference type="InterPro" id="IPR055259">
    <property type="entry name" value="YkvP/CgeB_Glyco_trans-like"/>
</dbReference>